<sequence length="335" mass="39706">MSIVNSGTKSVSSFLKDDRYYIPEYQRGYSWEENQLEDLWLVLMHLYEEESSSHFFGQVVIHNDEVTNKKYIIDGQQRISTAIIFLDSFRSAFNNYFENGKVDAKYEIEDITTIYIGRMSDKRFEPRLFLSDSDRIFFAEMIQKENQINIASASLSKLKKSELLIYKTSKYFEKKINEFLKQFPDIDTEYSELIKLLNIFLNDFIFMTIETKEINQAFIIFETLNARGKELAIADLLKNHVFRTAGKEIENAKLSWDKVIETLDGIDPTKFIRHYWNAQYRFIRERDLYMAIRRKINTPAKVASLMLDLVNLSELYASLFRPNQTTYFKDPYLQF</sequence>
<keyword evidence="3" id="KW-1185">Reference proteome</keyword>
<feature type="domain" description="GmrSD restriction endonucleases N-terminal" evidence="1">
    <location>
        <begin position="13"/>
        <end position="242"/>
    </location>
</feature>
<dbReference type="Proteomes" id="UP001501166">
    <property type="component" value="Unassembled WGS sequence"/>
</dbReference>
<dbReference type="Pfam" id="PF03235">
    <property type="entry name" value="GmrSD_N"/>
    <property type="match status" value="1"/>
</dbReference>
<name>A0ABN0X5A1_9LACT</name>
<proteinExistence type="predicted"/>
<accession>A0ABN0X5A1</accession>
<dbReference type="RefSeq" id="WP_343753800.1">
    <property type="nucleotide sequence ID" value="NZ_BAAACW010000036.1"/>
</dbReference>
<organism evidence="2 3">
    <name type="scientific">Alkalibacterium iburiense</name>
    <dbReference type="NCBI Taxonomy" id="290589"/>
    <lineage>
        <taxon>Bacteria</taxon>
        <taxon>Bacillati</taxon>
        <taxon>Bacillota</taxon>
        <taxon>Bacilli</taxon>
        <taxon>Lactobacillales</taxon>
        <taxon>Carnobacteriaceae</taxon>
        <taxon>Alkalibacterium</taxon>
    </lineage>
</organism>
<dbReference type="PANTHER" id="PTHR35149:SF2">
    <property type="entry name" value="DUF262 DOMAIN-CONTAINING PROTEIN"/>
    <property type="match status" value="1"/>
</dbReference>
<dbReference type="InterPro" id="IPR004919">
    <property type="entry name" value="GmrSD_N"/>
</dbReference>
<comment type="caution">
    <text evidence="2">The sequence shown here is derived from an EMBL/GenBank/DDBJ whole genome shotgun (WGS) entry which is preliminary data.</text>
</comment>
<dbReference type="PANTHER" id="PTHR35149">
    <property type="entry name" value="SLL5132 PROTEIN"/>
    <property type="match status" value="1"/>
</dbReference>
<evidence type="ECO:0000259" key="1">
    <source>
        <dbReference type="Pfam" id="PF03235"/>
    </source>
</evidence>
<reference evidence="2 3" key="1">
    <citation type="journal article" date="2019" name="Int. J. Syst. Evol. Microbiol.">
        <title>The Global Catalogue of Microorganisms (GCM) 10K type strain sequencing project: providing services to taxonomists for standard genome sequencing and annotation.</title>
        <authorList>
            <consortium name="The Broad Institute Genomics Platform"/>
            <consortium name="The Broad Institute Genome Sequencing Center for Infectious Disease"/>
            <person name="Wu L."/>
            <person name="Ma J."/>
        </authorList>
    </citation>
    <scope>NUCLEOTIDE SEQUENCE [LARGE SCALE GENOMIC DNA]</scope>
    <source>
        <strain evidence="2 3">JCM 12662</strain>
    </source>
</reference>
<gene>
    <name evidence="2" type="ORF">GCM10008932_05650</name>
</gene>
<dbReference type="EMBL" id="BAAACW010000036">
    <property type="protein sequence ID" value="GAA0355503.1"/>
    <property type="molecule type" value="Genomic_DNA"/>
</dbReference>
<protein>
    <recommendedName>
        <fullName evidence="1">GmrSD restriction endonucleases N-terminal domain-containing protein</fullName>
    </recommendedName>
</protein>
<evidence type="ECO:0000313" key="3">
    <source>
        <dbReference type="Proteomes" id="UP001501166"/>
    </source>
</evidence>
<evidence type="ECO:0000313" key="2">
    <source>
        <dbReference type="EMBL" id="GAA0355503.1"/>
    </source>
</evidence>